<organism evidence="2 3">
    <name type="scientific">Schizopora paradoxa</name>
    <dbReference type="NCBI Taxonomy" id="27342"/>
    <lineage>
        <taxon>Eukaryota</taxon>
        <taxon>Fungi</taxon>
        <taxon>Dikarya</taxon>
        <taxon>Basidiomycota</taxon>
        <taxon>Agaricomycotina</taxon>
        <taxon>Agaricomycetes</taxon>
        <taxon>Hymenochaetales</taxon>
        <taxon>Schizoporaceae</taxon>
        <taxon>Schizopora</taxon>
    </lineage>
</organism>
<proteinExistence type="predicted"/>
<name>A0A0H2RQ11_9AGAM</name>
<dbReference type="Proteomes" id="UP000053477">
    <property type="component" value="Unassembled WGS sequence"/>
</dbReference>
<feature type="transmembrane region" description="Helical" evidence="1">
    <location>
        <begin position="26"/>
        <end position="46"/>
    </location>
</feature>
<dbReference type="STRING" id="27342.A0A0H2RQ11"/>
<dbReference type="AlphaFoldDB" id="A0A0H2RQ11"/>
<dbReference type="EMBL" id="KQ085949">
    <property type="protein sequence ID" value="KLO14055.1"/>
    <property type="molecule type" value="Genomic_DNA"/>
</dbReference>
<keyword evidence="1" id="KW-0472">Membrane</keyword>
<dbReference type="OrthoDB" id="9451547at2759"/>
<dbReference type="PANTHER" id="PTHR35043">
    <property type="entry name" value="TRANSCRIPTION FACTOR DOMAIN-CONTAINING PROTEIN"/>
    <property type="match status" value="1"/>
</dbReference>
<evidence type="ECO:0000313" key="3">
    <source>
        <dbReference type="Proteomes" id="UP000053477"/>
    </source>
</evidence>
<dbReference type="InParanoid" id="A0A0H2RQ11"/>
<feature type="non-terminal residue" evidence="2">
    <location>
        <position position="223"/>
    </location>
</feature>
<keyword evidence="1" id="KW-1133">Transmembrane helix</keyword>
<keyword evidence="3" id="KW-1185">Reference proteome</keyword>
<keyword evidence="1" id="KW-0812">Transmembrane</keyword>
<feature type="transmembrane region" description="Helical" evidence="1">
    <location>
        <begin position="67"/>
        <end position="87"/>
    </location>
</feature>
<accession>A0A0H2RQ11</accession>
<evidence type="ECO:0000256" key="1">
    <source>
        <dbReference type="SAM" id="Phobius"/>
    </source>
</evidence>
<evidence type="ECO:0000313" key="2">
    <source>
        <dbReference type="EMBL" id="KLO14055.1"/>
    </source>
</evidence>
<reference evidence="2 3" key="1">
    <citation type="submission" date="2015-04" db="EMBL/GenBank/DDBJ databases">
        <title>Complete genome sequence of Schizopora paradoxa KUC8140, a cosmopolitan wood degrader in East Asia.</title>
        <authorList>
            <consortium name="DOE Joint Genome Institute"/>
            <person name="Min B."/>
            <person name="Park H."/>
            <person name="Jang Y."/>
            <person name="Kim J.-J."/>
            <person name="Kim K.H."/>
            <person name="Pangilinan J."/>
            <person name="Lipzen A."/>
            <person name="Riley R."/>
            <person name="Grigoriev I.V."/>
            <person name="Spatafora J.W."/>
            <person name="Choi I.-G."/>
        </authorList>
    </citation>
    <scope>NUCLEOTIDE SEQUENCE [LARGE SCALE GENOMIC DNA]</scope>
    <source>
        <strain evidence="2 3">KUC8140</strain>
    </source>
</reference>
<dbReference type="PANTHER" id="PTHR35043:SF9">
    <property type="match status" value="1"/>
</dbReference>
<sequence length="223" mass="24979">MNTSCFTFPPLIAGHAAWVAEPSYRGTSGIALLCFSTSFICIWSAVHRDIPPHRQSTFRSLLRDTPLFLVALFAPELMTVFAIYQFATARHVTVRVNRFTLVHGFYSVMGGFAFTEPIEFSQGEPRRIILTVSGVMFFMKYEPDLIPDLTLASITDRSKSSGLGKALLVTQVLWFCLNCASRFTEQLPLSLLELSTLAHSASTLSSYVMWWAKPLSIKEPTRI</sequence>
<protein>
    <submittedName>
        <fullName evidence="2">Uncharacterized protein</fullName>
    </submittedName>
</protein>
<gene>
    <name evidence="2" type="ORF">SCHPADRAFT_827044</name>
</gene>